<gene>
    <name evidence="1" type="ORF">DAPPUDRAFT_246705</name>
</gene>
<proteinExistence type="predicted"/>
<dbReference type="InParanoid" id="E9GR29"/>
<dbReference type="Proteomes" id="UP000000305">
    <property type="component" value="Unassembled WGS sequence"/>
</dbReference>
<evidence type="ECO:0000313" key="2">
    <source>
        <dbReference type="Proteomes" id="UP000000305"/>
    </source>
</evidence>
<organism evidence="1 2">
    <name type="scientific">Daphnia pulex</name>
    <name type="common">Water flea</name>
    <dbReference type="NCBI Taxonomy" id="6669"/>
    <lineage>
        <taxon>Eukaryota</taxon>
        <taxon>Metazoa</taxon>
        <taxon>Ecdysozoa</taxon>
        <taxon>Arthropoda</taxon>
        <taxon>Crustacea</taxon>
        <taxon>Branchiopoda</taxon>
        <taxon>Diplostraca</taxon>
        <taxon>Cladocera</taxon>
        <taxon>Anomopoda</taxon>
        <taxon>Daphniidae</taxon>
        <taxon>Daphnia</taxon>
    </lineage>
</organism>
<protein>
    <submittedName>
        <fullName evidence="1">Uncharacterized protein</fullName>
    </submittedName>
</protein>
<accession>E9GR29</accession>
<dbReference type="EMBL" id="GL732559">
    <property type="protein sequence ID" value="EFX78065.1"/>
    <property type="molecule type" value="Genomic_DNA"/>
</dbReference>
<dbReference type="HOGENOM" id="CLU_1195910_0_0_1"/>
<keyword evidence="2" id="KW-1185">Reference proteome</keyword>
<dbReference type="KEGG" id="dpx:DAPPUDRAFT_246705"/>
<name>E9GR29_DAPPU</name>
<evidence type="ECO:0000313" key="1">
    <source>
        <dbReference type="EMBL" id="EFX78065.1"/>
    </source>
</evidence>
<reference evidence="1 2" key="1">
    <citation type="journal article" date="2011" name="Science">
        <title>The ecoresponsive genome of Daphnia pulex.</title>
        <authorList>
            <person name="Colbourne J.K."/>
            <person name="Pfrender M.E."/>
            <person name="Gilbert D."/>
            <person name="Thomas W.K."/>
            <person name="Tucker A."/>
            <person name="Oakley T.H."/>
            <person name="Tokishita S."/>
            <person name="Aerts A."/>
            <person name="Arnold G.J."/>
            <person name="Basu M.K."/>
            <person name="Bauer D.J."/>
            <person name="Caceres C.E."/>
            <person name="Carmel L."/>
            <person name="Casola C."/>
            <person name="Choi J.H."/>
            <person name="Detter J.C."/>
            <person name="Dong Q."/>
            <person name="Dusheyko S."/>
            <person name="Eads B.D."/>
            <person name="Frohlich T."/>
            <person name="Geiler-Samerotte K.A."/>
            <person name="Gerlach D."/>
            <person name="Hatcher P."/>
            <person name="Jogdeo S."/>
            <person name="Krijgsveld J."/>
            <person name="Kriventseva E.V."/>
            <person name="Kultz D."/>
            <person name="Laforsch C."/>
            <person name="Lindquist E."/>
            <person name="Lopez J."/>
            <person name="Manak J.R."/>
            <person name="Muller J."/>
            <person name="Pangilinan J."/>
            <person name="Patwardhan R.P."/>
            <person name="Pitluck S."/>
            <person name="Pritham E.J."/>
            <person name="Rechtsteiner A."/>
            <person name="Rho M."/>
            <person name="Rogozin I.B."/>
            <person name="Sakarya O."/>
            <person name="Salamov A."/>
            <person name="Schaack S."/>
            <person name="Shapiro H."/>
            <person name="Shiga Y."/>
            <person name="Skalitzky C."/>
            <person name="Smith Z."/>
            <person name="Souvorov A."/>
            <person name="Sung W."/>
            <person name="Tang Z."/>
            <person name="Tsuchiya D."/>
            <person name="Tu H."/>
            <person name="Vos H."/>
            <person name="Wang M."/>
            <person name="Wolf Y.I."/>
            <person name="Yamagata H."/>
            <person name="Yamada T."/>
            <person name="Ye Y."/>
            <person name="Shaw J.R."/>
            <person name="Andrews J."/>
            <person name="Crease T.J."/>
            <person name="Tang H."/>
            <person name="Lucas S.M."/>
            <person name="Robertson H.M."/>
            <person name="Bork P."/>
            <person name="Koonin E.V."/>
            <person name="Zdobnov E.M."/>
            <person name="Grigoriev I.V."/>
            <person name="Lynch M."/>
            <person name="Boore J.L."/>
        </authorList>
    </citation>
    <scope>NUCLEOTIDE SEQUENCE [LARGE SCALE GENOMIC DNA]</scope>
</reference>
<sequence length="232" mass="25908">MDTSHRLRCEASYYKYLDKTGHADFILNAIKLGIPAKSLDDIDRSTTVDLVLNRLILKQSALDEWCDGLNLPVKTVAGHIVLIHSATAAMGSPVFQPAVLERNGEVKQCIQLDCPMVSVGRIRFCIPDSTGDSWRNESAMDEDLDVAKDICVRTYITYLLEKEIMTLFNANEIKIVDDGVQDFLSGWVPLPSVDDWPSGQAVGVNQHMELTQLEQIGRNVLEHPKEKVGDHM</sequence>
<dbReference type="AlphaFoldDB" id="E9GR29"/>